<name>X1B7P5_9ZZZZ</name>
<evidence type="ECO:0000313" key="1">
    <source>
        <dbReference type="EMBL" id="GAG91130.1"/>
    </source>
</evidence>
<comment type="caution">
    <text evidence="1">The sequence shown here is derived from an EMBL/GenBank/DDBJ whole genome shotgun (WGS) entry which is preliminary data.</text>
</comment>
<sequence>MFEYASRLKGTWIATLGSKIKEFEIFLPKFRAGLEEIKGSELWINPLTEEDKKETKKEFPDFIKGDLREVITGEELYTAMEEGIVTEIEISKQMMRELQLIETVEELYTFLIKNKDNLKIGTVSEKYAETIFRGHYIECLFCKEKIFSDYKNCPYCGAEKVSEKKKIVKRKSMSKKE</sequence>
<feature type="non-terminal residue" evidence="1">
    <location>
        <position position="177"/>
    </location>
</feature>
<proteinExistence type="predicted"/>
<protein>
    <submittedName>
        <fullName evidence="1">Uncharacterized protein</fullName>
    </submittedName>
</protein>
<reference evidence="1" key="1">
    <citation type="journal article" date="2014" name="Front. Microbiol.">
        <title>High frequency of phylogenetically diverse reductive dehalogenase-homologous genes in deep subseafloor sedimentary metagenomes.</title>
        <authorList>
            <person name="Kawai M."/>
            <person name="Futagami T."/>
            <person name="Toyoda A."/>
            <person name="Takaki Y."/>
            <person name="Nishi S."/>
            <person name="Hori S."/>
            <person name="Arai W."/>
            <person name="Tsubouchi T."/>
            <person name="Morono Y."/>
            <person name="Uchiyama I."/>
            <person name="Ito T."/>
            <person name="Fujiyama A."/>
            <person name="Inagaki F."/>
            <person name="Takami H."/>
        </authorList>
    </citation>
    <scope>NUCLEOTIDE SEQUENCE</scope>
    <source>
        <strain evidence="1">Expedition CK06-06</strain>
    </source>
</reference>
<dbReference type="AlphaFoldDB" id="X1B7P5"/>
<accession>X1B7P5</accession>
<organism evidence="1">
    <name type="scientific">marine sediment metagenome</name>
    <dbReference type="NCBI Taxonomy" id="412755"/>
    <lineage>
        <taxon>unclassified sequences</taxon>
        <taxon>metagenomes</taxon>
        <taxon>ecological metagenomes</taxon>
    </lineage>
</organism>
<gene>
    <name evidence="1" type="ORF">S01H4_42398</name>
</gene>
<dbReference type="EMBL" id="BART01023276">
    <property type="protein sequence ID" value="GAG91130.1"/>
    <property type="molecule type" value="Genomic_DNA"/>
</dbReference>